<organism evidence="1 2">
    <name type="scientific">Alkalibacterium kapii</name>
    <dbReference type="NCBI Taxonomy" id="426704"/>
    <lineage>
        <taxon>Bacteria</taxon>
        <taxon>Bacillati</taxon>
        <taxon>Bacillota</taxon>
        <taxon>Bacilli</taxon>
        <taxon>Lactobacillales</taxon>
        <taxon>Carnobacteriaceae</taxon>
        <taxon>Alkalibacterium</taxon>
    </lineage>
</organism>
<proteinExistence type="predicted"/>
<reference evidence="1 2" key="1">
    <citation type="submission" date="2019-07" db="EMBL/GenBank/DDBJ databases">
        <title>Whole genome shotgun sequence of Alkalibacterium kapii NBRC 103247.</title>
        <authorList>
            <person name="Hosoyama A."/>
            <person name="Uohara A."/>
            <person name="Ohji S."/>
            <person name="Ichikawa N."/>
        </authorList>
    </citation>
    <scope>NUCLEOTIDE SEQUENCE [LARGE SCALE GENOMIC DNA]</scope>
    <source>
        <strain evidence="1 2">NBRC 103247</strain>
    </source>
</reference>
<accession>A0A511AXU5</accession>
<keyword evidence="2" id="KW-1185">Reference proteome</keyword>
<protein>
    <recommendedName>
        <fullName evidence="3">SAP domain-containing protein</fullName>
    </recommendedName>
</protein>
<dbReference type="EMBL" id="BJUY01000035">
    <property type="protein sequence ID" value="GEK92143.1"/>
    <property type="molecule type" value="Genomic_DNA"/>
</dbReference>
<dbReference type="OrthoDB" id="2873014at2"/>
<dbReference type="RefSeq" id="WP_146924946.1">
    <property type="nucleotide sequence ID" value="NZ_BJUY01000035.1"/>
</dbReference>
<gene>
    <name evidence="1" type="ORF">AKA01nite_17650</name>
</gene>
<evidence type="ECO:0000313" key="1">
    <source>
        <dbReference type="EMBL" id="GEK92143.1"/>
    </source>
</evidence>
<evidence type="ECO:0008006" key="3">
    <source>
        <dbReference type="Google" id="ProtNLM"/>
    </source>
</evidence>
<evidence type="ECO:0000313" key="2">
    <source>
        <dbReference type="Proteomes" id="UP000321662"/>
    </source>
</evidence>
<dbReference type="Proteomes" id="UP000321662">
    <property type="component" value="Unassembled WGS sequence"/>
</dbReference>
<comment type="caution">
    <text evidence="1">The sequence shown here is derived from an EMBL/GenBank/DDBJ whole genome shotgun (WGS) entry which is preliminary data.</text>
</comment>
<name>A0A511AXU5_9LACT</name>
<sequence length="246" mass="29092">MKNILLANNLDFHGEKNQLIKRILEDINTNELSRLFTDRTYELTDLGKEVIEKEKHIAYIHRNNIEGLDIWFLNEQVQKHPGYYYKNIVWEYLHNQSLKCYKKSDLEMYRNYRLAMAKFLEEDGSDTALSYYVEVARLDLSGLSNGFSMKYLEKYVDNYFPYSRSSAKISKEVLEKIKKHKLENVLSDEELKNRVYNLKGRLNLPFSLFTVEQVAEIIIMEIHGDTKGLDQLYAEVRNNFNFETSG</sequence>
<dbReference type="AlphaFoldDB" id="A0A511AXU5"/>